<proteinExistence type="predicted"/>
<organism evidence="3 4">
    <name type="scientific">Microbacterium memoriense</name>
    <dbReference type="NCBI Taxonomy" id="2978350"/>
    <lineage>
        <taxon>Bacteria</taxon>
        <taxon>Bacillati</taxon>
        <taxon>Actinomycetota</taxon>
        <taxon>Actinomycetes</taxon>
        <taxon>Micrococcales</taxon>
        <taxon>Microbacteriaceae</taxon>
        <taxon>Microbacterium</taxon>
    </lineage>
</organism>
<sequence>MSPRLLFPDAPTAADALTFAQRAVRLGDGAVRLRAAGGTLALTSAPLAPENLLDATPTVLGMRLVRVDPELECDLVVEASSLAATDDPCELLLPESAVSAPWAGISAPRSGWEPAGELSAATLAARAQWGIAAVAEAVPTSAGEEIVRAVRADVWGRPDDELDGLPLGVAFAAFALGFIGGEEVAAVRRLGPWTRLSLTRGHVLTRGTVRSGLTGVRATGPSA</sequence>
<dbReference type="Proteomes" id="UP001300496">
    <property type="component" value="Unassembled WGS sequence"/>
</dbReference>
<comment type="caution">
    <text evidence="3">The sequence shown here is derived from an EMBL/GenBank/DDBJ whole genome shotgun (WGS) entry which is preliminary data.</text>
</comment>
<evidence type="ECO:0000313" key="4">
    <source>
        <dbReference type="Proteomes" id="UP001300496"/>
    </source>
</evidence>
<dbReference type="InterPro" id="IPR058498">
    <property type="entry name" value="DUF8185"/>
</dbReference>
<name>A0ABT2PAK8_9MICO</name>
<protein>
    <recommendedName>
        <fullName evidence="5">Urease accessory protein</fullName>
    </recommendedName>
</protein>
<evidence type="ECO:0008006" key="5">
    <source>
        <dbReference type="Google" id="ProtNLM"/>
    </source>
</evidence>
<evidence type="ECO:0000313" key="3">
    <source>
        <dbReference type="EMBL" id="MCT9001608.1"/>
    </source>
</evidence>
<dbReference type="InterPro" id="IPR058323">
    <property type="entry name" value="DUF8010"/>
</dbReference>
<feature type="domain" description="DUF8010" evidence="1">
    <location>
        <begin position="3"/>
        <end position="104"/>
    </location>
</feature>
<reference evidence="3 4" key="1">
    <citation type="journal article" date="2024" name="Int. J. Syst. Evol. Microbiol.">
        <title>Microbacterium memoriense sp. nov., a member of the Actinomycetota from marine beach sediment of the north coast of Portugal.</title>
        <authorList>
            <person name="Santos J.D.N.D."/>
            <person name="Klimek D."/>
            <person name="Calusinska M."/>
            <person name="Lobo-da-Cunha A."/>
            <person name="Catita J."/>
            <person name="Goncalves H."/>
            <person name="Gonzalez I."/>
            <person name="Lage O.M."/>
        </authorList>
    </citation>
    <scope>NUCLEOTIDE SEQUENCE [LARGE SCALE GENOMIC DNA]</scope>
    <source>
        <strain evidence="3 4">PMIC_1C1B</strain>
    </source>
</reference>
<feature type="domain" description="DUF8185" evidence="2">
    <location>
        <begin position="108"/>
        <end position="207"/>
    </location>
</feature>
<dbReference type="Pfam" id="PF26035">
    <property type="entry name" value="DUF8010"/>
    <property type="match status" value="1"/>
</dbReference>
<gene>
    <name evidence="3" type="ORF">N4R40_04405</name>
</gene>
<dbReference type="Pfam" id="PF26572">
    <property type="entry name" value="DUF8185"/>
    <property type="match status" value="1"/>
</dbReference>
<dbReference type="RefSeq" id="WP_261606136.1">
    <property type="nucleotide sequence ID" value="NZ_JAODOR010000004.1"/>
</dbReference>
<dbReference type="EMBL" id="JAODOR010000004">
    <property type="protein sequence ID" value="MCT9001608.1"/>
    <property type="molecule type" value="Genomic_DNA"/>
</dbReference>
<evidence type="ECO:0000259" key="1">
    <source>
        <dbReference type="Pfam" id="PF26035"/>
    </source>
</evidence>
<evidence type="ECO:0000259" key="2">
    <source>
        <dbReference type="Pfam" id="PF26572"/>
    </source>
</evidence>
<keyword evidence="4" id="KW-1185">Reference proteome</keyword>
<accession>A0ABT2PAK8</accession>